<proteinExistence type="predicted"/>
<accession>A0A6B7ZFQ4</accession>
<keyword evidence="2" id="KW-1185">Reference proteome</keyword>
<dbReference type="PROSITE" id="PS51257">
    <property type="entry name" value="PROKAR_LIPOPROTEIN"/>
    <property type="match status" value="1"/>
</dbReference>
<protein>
    <recommendedName>
        <fullName evidence="3">Lipoprotein</fullName>
    </recommendedName>
</protein>
<evidence type="ECO:0000313" key="1">
    <source>
        <dbReference type="EMBL" id="QGH72104.1"/>
    </source>
</evidence>
<gene>
    <name evidence="1" type="ORF">N1M2_241</name>
</gene>
<evidence type="ECO:0008006" key="3">
    <source>
        <dbReference type="Google" id="ProtNLM"/>
    </source>
</evidence>
<name>A0A6B7ZFQ4_9CAUD</name>
<dbReference type="EMBL" id="MN642089">
    <property type="protein sequence ID" value="QGH72104.1"/>
    <property type="molecule type" value="Genomic_DNA"/>
</dbReference>
<organism evidence="1 2">
    <name type="scientific">Klebsiella phage N1M2</name>
    <dbReference type="NCBI Taxonomy" id="2664939"/>
    <lineage>
        <taxon>Viruses</taxon>
        <taxon>Duplodnaviria</taxon>
        <taxon>Heunggongvirae</taxon>
        <taxon>Uroviricota</taxon>
        <taxon>Caudoviricetes</taxon>
        <taxon>Chimalliviridae</taxon>
        <taxon>Nimduovirus</taxon>
        <taxon>Nimduovirus N1M2</taxon>
    </lineage>
</organism>
<sequence>MKNVFKIIASVVLAFGLVGCDNNDGFDKDLSSDPKAGAVVRGEVLHKVDYAQKLTVKSVKITEGVYTFGIAMKSPTRQPQAIVFTCAVDANAAGIAHTILDENNLPISEVSTLSIMKYRKGIKEITELDESTTPFFSTANGDSDFIGAMNKLKNLDKDTPIAFTIETPDYEGYAQTKGWSIMATAGELYSAWKDAPTKACQGTNLTLERDDVITGVTNRQLTGK</sequence>
<evidence type="ECO:0000313" key="2">
    <source>
        <dbReference type="Proteomes" id="UP000464669"/>
    </source>
</evidence>
<dbReference type="Proteomes" id="UP000464669">
    <property type="component" value="Segment"/>
</dbReference>
<reference evidence="1 2" key="1">
    <citation type="submission" date="2019-11" db="EMBL/GenBank/DDBJ databases">
        <authorList>
            <person name="Lewis R."/>
            <person name="Clooney A.G."/>
            <person name="Stockdale S.R."/>
            <person name="Buttimer C."/>
            <person name="Draper L.A."/>
            <person name="Ross R.P."/>
            <person name="Hill C."/>
        </authorList>
    </citation>
    <scope>NUCLEOTIDE SEQUENCE [LARGE SCALE GENOMIC DNA]</scope>
</reference>